<feature type="DNA-binding region" description="H-T-H motif" evidence="4">
    <location>
        <begin position="52"/>
        <end position="71"/>
    </location>
</feature>
<dbReference type="InterPro" id="IPR036271">
    <property type="entry name" value="Tet_transcr_reg_TetR-rel_C_sf"/>
</dbReference>
<dbReference type="EMBL" id="VFOM01000001">
    <property type="protein sequence ID" value="TQL48389.1"/>
    <property type="molecule type" value="Genomic_DNA"/>
</dbReference>
<sequence length="210" mass="22932">MSEEVLGTTAQRAPAIPASPERPKLASGPGAKARILSTATRLFYYEGIRAVGIDRLISEASVTKATFYKHYGSKDTLILAYVAHVHDETQAILEELVNDSTSASDALRRLIARIQHETQAPDFRGCAFNNAAVEFADSRHPVREVVRDHRDWFSELLASLFRAAEHPMPGDAADEFMLLRDGAMTGAYVGDSIAAGSALSRFADRILGDR</sequence>
<keyword evidence="1" id="KW-0805">Transcription regulation</keyword>
<dbReference type="InterPro" id="IPR009057">
    <property type="entry name" value="Homeodomain-like_sf"/>
</dbReference>
<dbReference type="GO" id="GO:0003677">
    <property type="term" value="F:DNA binding"/>
    <property type="evidence" value="ECO:0007669"/>
    <property type="project" value="UniProtKB-UniRule"/>
</dbReference>
<protein>
    <submittedName>
        <fullName evidence="7">TetR family transcriptional regulator</fullName>
    </submittedName>
</protein>
<dbReference type="PANTHER" id="PTHR47506:SF1">
    <property type="entry name" value="HTH-TYPE TRANSCRIPTIONAL REGULATOR YJDC"/>
    <property type="match status" value="1"/>
</dbReference>
<comment type="caution">
    <text evidence="7">The sequence shown here is derived from an EMBL/GenBank/DDBJ whole genome shotgun (WGS) entry which is preliminary data.</text>
</comment>
<dbReference type="InterPro" id="IPR001647">
    <property type="entry name" value="HTH_TetR"/>
</dbReference>
<dbReference type="RefSeq" id="WP_221625366.1">
    <property type="nucleotide sequence ID" value="NZ_VFOM01000001.1"/>
</dbReference>
<dbReference type="Proteomes" id="UP000317998">
    <property type="component" value="Unassembled WGS sequence"/>
</dbReference>
<evidence type="ECO:0000256" key="4">
    <source>
        <dbReference type="PROSITE-ProRule" id="PRU00335"/>
    </source>
</evidence>
<reference evidence="7 8" key="1">
    <citation type="submission" date="2019-06" db="EMBL/GenBank/DDBJ databases">
        <title>Sequencing the genomes of 1000 actinobacteria strains.</title>
        <authorList>
            <person name="Klenk H.-P."/>
        </authorList>
    </citation>
    <scope>NUCLEOTIDE SEQUENCE [LARGE SCALE GENOMIC DNA]</scope>
    <source>
        <strain evidence="7 8">DSM 26477</strain>
    </source>
</reference>
<accession>A0A542YJY3</accession>
<dbReference type="PANTHER" id="PTHR47506">
    <property type="entry name" value="TRANSCRIPTIONAL REGULATORY PROTEIN"/>
    <property type="match status" value="1"/>
</dbReference>
<feature type="region of interest" description="Disordered" evidence="5">
    <location>
        <begin position="1"/>
        <end position="30"/>
    </location>
</feature>
<evidence type="ECO:0000256" key="5">
    <source>
        <dbReference type="SAM" id="MobiDB-lite"/>
    </source>
</evidence>
<proteinExistence type="predicted"/>
<keyword evidence="8" id="KW-1185">Reference proteome</keyword>
<evidence type="ECO:0000256" key="3">
    <source>
        <dbReference type="ARBA" id="ARBA00023163"/>
    </source>
</evidence>
<dbReference type="PRINTS" id="PR00455">
    <property type="entry name" value="HTHTETR"/>
</dbReference>
<dbReference type="Pfam" id="PF00440">
    <property type="entry name" value="TetR_N"/>
    <property type="match status" value="1"/>
</dbReference>
<dbReference type="Gene3D" id="1.10.357.10">
    <property type="entry name" value="Tetracycline Repressor, domain 2"/>
    <property type="match status" value="1"/>
</dbReference>
<gene>
    <name evidence="7" type="ORF">FB562_1483</name>
</gene>
<dbReference type="AlphaFoldDB" id="A0A542YJY3"/>
<dbReference type="SUPFAM" id="SSF48498">
    <property type="entry name" value="Tetracyclin repressor-like, C-terminal domain"/>
    <property type="match status" value="1"/>
</dbReference>
<evidence type="ECO:0000313" key="8">
    <source>
        <dbReference type="Proteomes" id="UP000317998"/>
    </source>
</evidence>
<evidence type="ECO:0000256" key="2">
    <source>
        <dbReference type="ARBA" id="ARBA00023125"/>
    </source>
</evidence>
<name>A0A542YJY3_9MICO</name>
<feature type="domain" description="HTH tetR-type" evidence="6">
    <location>
        <begin position="29"/>
        <end position="89"/>
    </location>
</feature>
<keyword evidence="2 4" id="KW-0238">DNA-binding</keyword>
<evidence type="ECO:0000256" key="1">
    <source>
        <dbReference type="ARBA" id="ARBA00023015"/>
    </source>
</evidence>
<evidence type="ECO:0000313" key="7">
    <source>
        <dbReference type="EMBL" id="TQL48389.1"/>
    </source>
</evidence>
<organism evidence="7 8">
    <name type="scientific">Homoserinimonas aerilata</name>
    <dbReference type="NCBI Taxonomy" id="1162970"/>
    <lineage>
        <taxon>Bacteria</taxon>
        <taxon>Bacillati</taxon>
        <taxon>Actinomycetota</taxon>
        <taxon>Actinomycetes</taxon>
        <taxon>Micrococcales</taxon>
        <taxon>Microbacteriaceae</taxon>
        <taxon>Homoserinimonas</taxon>
    </lineage>
</organism>
<evidence type="ECO:0000259" key="6">
    <source>
        <dbReference type="PROSITE" id="PS50977"/>
    </source>
</evidence>
<keyword evidence="3" id="KW-0804">Transcription</keyword>
<dbReference type="SUPFAM" id="SSF46689">
    <property type="entry name" value="Homeodomain-like"/>
    <property type="match status" value="1"/>
</dbReference>
<dbReference type="PROSITE" id="PS50977">
    <property type="entry name" value="HTH_TETR_2"/>
    <property type="match status" value="1"/>
</dbReference>